<name>A0A914XL42_9BILA</name>
<protein>
    <submittedName>
        <fullName evidence="2">Uncharacterized protein</fullName>
    </submittedName>
</protein>
<dbReference type="AlphaFoldDB" id="A0A914XL42"/>
<keyword evidence="1" id="KW-1185">Reference proteome</keyword>
<organism evidence="1 2">
    <name type="scientific">Plectus sambesii</name>
    <dbReference type="NCBI Taxonomy" id="2011161"/>
    <lineage>
        <taxon>Eukaryota</taxon>
        <taxon>Metazoa</taxon>
        <taxon>Ecdysozoa</taxon>
        <taxon>Nematoda</taxon>
        <taxon>Chromadorea</taxon>
        <taxon>Plectida</taxon>
        <taxon>Plectina</taxon>
        <taxon>Plectoidea</taxon>
        <taxon>Plectidae</taxon>
        <taxon>Plectus</taxon>
    </lineage>
</organism>
<sequence>MAAVAVARRRGRPQNPLTIVPPADVVDTVVLMDLKVNAKFIHTWITVDYETTRNWLVRHRLLANSATCRQYHRAMRLTKCEELEFDKEQWRCRDCSMAQSIRKSSFFEDAHLSLMEQLEIIYWWTTDNSQVAIMLELNVSHKTLID</sequence>
<evidence type="ECO:0000313" key="2">
    <source>
        <dbReference type="WBParaSite" id="PSAMB.scaffold8611size6024.g31579.t1"/>
    </source>
</evidence>
<proteinExistence type="predicted"/>
<accession>A0A914XL42</accession>
<dbReference type="Proteomes" id="UP000887566">
    <property type="component" value="Unplaced"/>
</dbReference>
<dbReference type="WBParaSite" id="PSAMB.scaffold8611size6024.g31579.t1">
    <property type="protein sequence ID" value="PSAMB.scaffold8611size6024.g31579.t1"/>
    <property type="gene ID" value="PSAMB.scaffold8611size6024.g31579"/>
</dbReference>
<evidence type="ECO:0000313" key="1">
    <source>
        <dbReference type="Proteomes" id="UP000887566"/>
    </source>
</evidence>
<reference evidence="2" key="1">
    <citation type="submission" date="2022-11" db="UniProtKB">
        <authorList>
            <consortium name="WormBaseParasite"/>
        </authorList>
    </citation>
    <scope>IDENTIFICATION</scope>
</reference>